<dbReference type="STRING" id="1121322.SAMN02745136_05734"/>
<sequence length="408" mass="46992">MKNNEFYEQLKKYNQLHLLRYFNDINEEEKECLINQVNLIDFSILDNYSKKNIIAKKGNIEPINVVSIDEIEQNKEVYFNTGIDVLKRGKVGAILLAGGQGTRLGFDKPKGTLNVGITKELYLFEILINNLLEVVKITNRWIHLAIMTSFNNNKDTQDFFKQHNYFGYNKKYITFFIQEMAPAIDFNGKIFLEEKYKVALSPNGNGGWFTSLEKAGVLTQLKEDGVEWLNIFSVDNVMQKIADPYFVGATIIHNCVSGSKVVSKVSPEEKVGVLCLEDGKPSIIEYYEMTNEMLYDKDKNGNYKYNYGVILNYLFNIEAIEQNTFDNMPIHMVEKKIDYINDEEKIVKPEKPNGYKFETLVLDMIHMLDNCLAYEVIRNKEFAPIKNKEGVDSLLSARKIMSENGISL</sequence>
<dbReference type="PANTHER" id="PTHR11952:SF2">
    <property type="entry name" value="LD24639P"/>
    <property type="match status" value="1"/>
</dbReference>
<keyword evidence="2" id="KW-0808">Transferase</keyword>
<protein>
    <submittedName>
        <fullName evidence="4">UDP-N-acetylglucosamine/UDP-N-acetylgalactosamine diphosphorylase</fullName>
    </submittedName>
</protein>
<dbReference type="InterPro" id="IPR002618">
    <property type="entry name" value="UDPGP_fam"/>
</dbReference>
<dbReference type="Pfam" id="PF01704">
    <property type="entry name" value="UDPGP"/>
    <property type="match status" value="1"/>
</dbReference>
<keyword evidence="3" id="KW-0548">Nucleotidyltransferase</keyword>
<dbReference type="GO" id="GO:0070569">
    <property type="term" value="F:uridylyltransferase activity"/>
    <property type="evidence" value="ECO:0007669"/>
    <property type="project" value="InterPro"/>
</dbReference>
<keyword evidence="5" id="KW-1185">Reference proteome</keyword>
<evidence type="ECO:0000313" key="4">
    <source>
        <dbReference type="EMBL" id="SHL80509.1"/>
    </source>
</evidence>
<comment type="similarity">
    <text evidence="1">Belongs to the UDPGP type 1 family.</text>
</comment>
<reference evidence="4 5" key="1">
    <citation type="submission" date="2016-11" db="EMBL/GenBank/DDBJ databases">
        <authorList>
            <person name="Jaros S."/>
            <person name="Januszkiewicz K."/>
            <person name="Wedrychowicz H."/>
        </authorList>
    </citation>
    <scope>NUCLEOTIDE SEQUENCE [LARGE SCALE GENOMIC DNA]</scope>
    <source>
        <strain evidence="4 5">DSM 15929</strain>
    </source>
</reference>
<dbReference type="SUPFAM" id="SSF53448">
    <property type="entry name" value="Nucleotide-diphospho-sugar transferases"/>
    <property type="match status" value="1"/>
</dbReference>
<dbReference type="OrthoDB" id="9806910at2"/>
<evidence type="ECO:0000313" key="5">
    <source>
        <dbReference type="Proteomes" id="UP000184386"/>
    </source>
</evidence>
<dbReference type="PANTHER" id="PTHR11952">
    <property type="entry name" value="UDP- GLUCOSE PYROPHOSPHORYLASE"/>
    <property type="match status" value="1"/>
</dbReference>
<dbReference type="Gene3D" id="3.90.550.10">
    <property type="entry name" value="Spore Coat Polysaccharide Biosynthesis Protein SpsA, Chain A"/>
    <property type="match status" value="1"/>
</dbReference>
<dbReference type="InterPro" id="IPR039741">
    <property type="entry name" value="UDP-sugar_pyrophosphorylase"/>
</dbReference>
<evidence type="ECO:0000256" key="2">
    <source>
        <dbReference type="ARBA" id="ARBA00022679"/>
    </source>
</evidence>
<dbReference type="RefSeq" id="WP_073280595.1">
    <property type="nucleotide sequence ID" value="NZ_FRAC01000057.1"/>
</dbReference>
<dbReference type="Proteomes" id="UP000184386">
    <property type="component" value="Unassembled WGS sequence"/>
</dbReference>
<organism evidence="4 5">
    <name type="scientific">Anaerocolumna jejuensis DSM 15929</name>
    <dbReference type="NCBI Taxonomy" id="1121322"/>
    <lineage>
        <taxon>Bacteria</taxon>
        <taxon>Bacillati</taxon>
        <taxon>Bacillota</taxon>
        <taxon>Clostridia</taxon>
        <taxon>Lachnospirales</taxon>
        <taxon>Lachnospiraceae</taxon>
        <taxon>Anaerocolumna</taxon>
    </lineage>
</organism>
<evidence type="ECO:0000256" key="1">
    <source>
        <dbReference type="ARBA" id="ARBA00010401"/>
    </source>
</evidence>
<proteinExistence type="inferred from homology"/>
<evidence type="ECO:0000256" key="3">
    <source>
        <dbReference type="ARBA" id="ARBA00022695"/>
    </source>
</evidence>
<accession>A0A1M7DMW1</accession>
<dbReference type="AlphaFoldDB" id="A0A1M7DMW1"/>
<dbReference type="InterPro" id="IPR029044">
    <property type="entry name" value="Nucleotide-diphossugar_trans"/>
</dbReference>
<dbReference type="EMBL" id="FRAC01000057">
    <property type="protein sequence ID" value="SHL80509.1"/>
    <property type="molecule type" value="Genomic_DNA"/>
</dbReference>
<name>A0A1M7DMW1_9FIRM</name>
<gene>
    <name evidence="4" type="ORF">SAMN02745136_05734</name>
</gene>